<keyword evidence="2" id="KW-1185">Reference proteome</keyword>
<sequence>MGQKYIKLTIIIQMNDNLLLEGYGETNDKKVVYQQKYDQEKKIVKFKDKPQY</sequence>
<organism evidence="1 2">
    <name type="scientific">Paramecium sonneborni</name>
    <dbReference type="NCBI Taxonomy" id="65129"/>
    <lineage>
        <taxon>Eukaryota</taxon>
        <taxon>Sar</taxon>
        <taxon>Alveolata</taxon>
        <taxon>Ciliophora</taxon>
        <taxon>Intramacronucleata</taxon>
        <taxon>Oligohymenophorea</taxon>
        <taxon>Peniculida</taxon>
        <taxon>Parameciidae</taxon>
        <taxon>Paramecium</taxon>
    </lineage>
</organism>
<gene>
    <name evidence="1" type="ORF">PSON_ATCC_30995.1.T0390072</name>
</gene>
<reference evidence="1" key="1">
    <citation type="submission" date="2021-01" db="EMBL/GenBank/DDBJ databases">
        <authorList>
            <consortium name="Genoscope - CEA"/>
            <person name="William W."/>
        </authorList>
    </citation>
    <scope>NUCLEOTIDE SEQUENCE</scope>
</reference>
<name>A0A8S1MG36_9CILI</name>
<protein>
    <submittedName>
        <fullName evidence="1">Uncharacterized protein</fullName>
    </submittedName>
</protein>
<evidence type="ECO:0000313" key="1">
    <source>
        <dbReference type="EMBL" id="CAD8079377.1"/>
    </source>
</evidence>
<dbReference type="Proteomes" id="UP000692954">
    <property type="component" value="Unassembled WGS sequence"/>
</dbReference>
<accession>A0A8S1MG36</accession>
<evidence type="ECO:0000313" key="2">
    <source>
        <dbReference type="Proteomes" id="UP000692954"/>
    </source>
</evidence>
<dbReference type="AlphaFoldDB" id="A0A8S1MG36"/>
<dbReference type="EMBL" id="CAJJDN010000039">
    <property type="protein sequence ID" value="CAD8079377.1"/>
    <property type="molecule type" value="Genomic_DNA"/>
</dbReference>
<comment type="caution">
    <text evidence="1">The sequence shown here is derived from an EMBL/GenBank/DDBJ whole genome shotgun (WGS) entry which is preliminary data.</text>
</comment>
<proteinExistence type="predicted"/>